<dbReference type="RefSeq" id="WP_404635093.1">
    <property type="nucleotide sequence ID" value="NZ_JADIKM010000005.1"/>
</dbReference>
<dbReference type="Pfam" id="PF13561">
    <property type="entry name" value="adh_short_C2"/>
    <property type="match status" value="1"/>
</dbReference>
<gene>
    <name evidence="3" type="ORF">ISP17_16525</name>
</gene>
<dbReference type="PANTHER" id="PTHR42879">
    <property type="entry name" value="3-OXOACYL-(ACYL-CARRIER-PROTEIN) REDUCTASE"/>
    <property type="match status" value="1"/>
</dbReference>
<comment type="similarity">
    <text evidence="1">Belongs to the short-chain dehydrogenases/reductases (SDR) family.</text>
</comment>
<accession>A0ABW8JWM7</accession>
<dbReference type="EMBL" id="JADIKM010000005">
    <property type="protein sequence ID" value="MFK2905567.1"/>
    <property type="molecule type" value="Genomic_DNA"/>
</dbReference>
<proteinExistence type="inferred from homology"/>
<dbReference type="PRINTS" id="PR00081">
    <property type="entry name" value="GDHRDH"/>
</dbReference>
<dbReference type="SUPFAM" id="SSF51735">
    <property type="entry name" value="NAD(P)-binding Rossmann-fold domains"/>
    <property type="match status" value="1"/>
</dbReference>
<evidence type="ECO:0000259" key="2">
    <source>
        <dbReference type="SMART" id="SM00822"/>
    </source>
</evidence>
<dbReference type="InterPro" id="IPR050259">
    <property type="entry name" value="SDR"/>
</dbReference>
<comment type="caution">
    <text evidence="3">The sequence shown here is derived from an EMBL/GenBank/DDBJ whole genome shotgun (WGS) entry which is preliminary data.</text>
</comment>
<reference evidence="3 4" key="1">
    <citation type="submission" date="2020-10" db="EMBL/GenBank/DDBJ databases">
        <title>Phylogeny of dyella-like bacteria.</title>
        <authorList>
            <person name="Fu J."/>
        </authorList>
    </citation>
    <scope>NUCLEOTIDE SEQUENCE [LARGE SCALE GENOMIC DNA]</scope>
    <source>
        <strain evidence="3 4">Gsoil3046</strain>
    </source>
</reference>
<feature type="domain" description="Ketoreductase" evidence="2">
    <location>
        <begin position="8"/>
        <end position="148"/>
    </location>
</feature>
<evidence type="ECO:0000313" key="3">
    <source>
        <dbReference type="EMBL" id="MFK2905567.1"/>
    </source>
</evidence>
<evidence type="ECO:0000256" key="1">
    <source>
        <dbReference type="ARBA" id="ARBA00006484"/>
    </source>
</evidence>
<protein>
    <submittedName>
        <fullName evidence="3">SDR family oxidoreductase</fullName>
    </submittedName>
</protein>
<evidence type="ECO:0000313" key="4">
    <source>
        <dbReference type="Proteomes" id="UP001620460"/>
    </source>
</evidence>
<dbReference type="InterPro" id="IPR002347">
    <property type="entry name" value="SDR_fam"/>
</dbReference>
<organism evidence="3 4">
    <name type="scientific">Dyella ginsengisoli</name>
    <dbReference type="NCBI Taxonomy" id="363848"/>
    <lineage>
        <taxon>Bacteria</taxon>
        <taxon>Pseudomonadati</taxon>
        <taxon>Pseudomonadota</taxon>
        <taxon>Gammaproteobacteria</taxon>
        <taxon>Lysobacterales</taxon>
        <taxon>Rhodanobacteraceae</taxon>
        <taxon>Dyella</taxon>
    </lineage>
</organism>
<keyword evidence="4" id="KW-1185">Reference proteome</keyword>
<dbReference type="Gene3D" id="3.40.50.720">
    <property type="entry name" value="NAD(P)-binding Rossmann-like Domain"/>
    <property type="match status" value="1"/>
</dbReference>
<name>A0ABW8JWM7_9GAMM</name>
<sequence length="261" mass="26554">MDLELSGCRVVITGASRGIGLACAHAFAAEGAKVVGLARSAEGLAQAREVLAAAGHAMAVHPVDLRDAASTREIFDRIAAEHGPVDVLVNSAGAARRRPPDELDAAALHEAMDAKYFTYMHAIDAVIRGMAARGRGAIVNVIGQGGRQANALHIGGGAANAALMLATVGYAQAYAAQGVRVNAINPGITRTDRMEEGLAAAMRASGLDRAAALAQQMAGVPMGRPAEPEEVADLAVYLASARAGYVTGAIVPMDGGKASVI</sequence>
<dbReference type="InterPro" id="IPR057326">
    <property type="entry name" value="KR_dom"/>
</dbReference>
<dbReference type="PANTHER" id="PTHR42879:SF6">
    <property type="entry name" value="NADPH-DEPENDENT REDUCTASE BACG"/>
    <property type="match status" value="1"/>
</dbReference>
<dbReference type="SMART" id="SM00822">
    <property type="entry name" value="PKS_KR"/>
    <property type="match status" value="1"/>
</dbReference>
<dbReference type="Proteomes" id="UP001620460">
    <property type="component" value="Unassembled WGS sequence"/>
</dbReference>
<dbReference type="InterPro" id="IPR036291">
    <property type="entry name" value="NAD(P)-bd_dom_sf"/>
</dbReference>